<proteinExistence type="predicted"/>
<comment type="caution">
    <text evidence="1">The sequence shown here is derived from an EMBL/GenBank/DDBJ whole genome shotgun (WGS) entry which is preliminary data.</text>
</comment>
<evidence type="ECO:0000313" key="1">
    <source>
        <dbReference type="EMBL" id="KAI4364346.1"/>
    </source>
</evidence>
<protein>
    <submittedName>
        <fullName evidence="1">Uncharacterized protein</fullName>
    </submittedName>
</protein>
<gene>
    <name evidence="1" type="ORF">MLD38_020452</name>
</gene>
<sequence>MAFCCLFAWIQLSEFEISFSCCSVFSFHVIRFLNISSEMVKSTESTITSSSSPASSLTSQEKCQVSPFLLIAQGNRGIETTNSANMEVHLKDQTMSAGANMHPSRFVNKRGAYRVTGQ</sequence>
<dbReference type="EMBL" id="CM042885">
    <property type="protein sequence ID" value="KAI4364346.1"/>
    <property type="molecule type" value="Genomic_DNA"/>
</dbReference>
<name>A0ACB9QD29_9MYRT</name>
<organism evidence="1 2">
    <name type="scientific">Melastoma candidum</name>
    <dbReference type="NCBI Taxonomy" id="119954"/>
    <lineage>
        <taxon>Eukaryota</taxon>
        <taxon>Viridiplantae</taxon>
        <taxon>Streptophyta</taxon>
        <taxon>Embryophyta</taxon>
        <taxon>Tracheophyta</taxon>
        <taxon>Spermatophyta</taxon>
        <taxon>Magnoliopsida</taxon>
        <taxon>eudicotyledons</taxon>
        <taxon>Gunneridae</taxon>
        <taxon>Pentapetalae</taxon>
        <taxon>rosids</taxon>
        <taxon>malvids</taxon>
        <taxon>Myrtales</taxon>
        <taxon>Melastomataceae</taxon>
        <taxon>Melastomatoideae</taxon>
        <taxon>Melastomateae</taxon>
        <taxon>Melastoma</taxon>
    </lineage>
</organism>
<reference evidence="2" key="1">
    <citation type="journal article" date="2023" name="Front. Plant Sci.">
        <title>Chromosomal-level genome assembly of Melastoma candidum provides insights into trichome evolution.</title>
        <authorList>
            <person name="Zhong Y."/>
            <person name="Wu W."/>
            <person name="Sun C."/>
            <person name="Zou P."/>
            <person name="Liu Y."/>
            <person name="Dai S."/>
            <person name="Zhou R."/>
        </authorList>
    </citation>
    <scope>NUCLEOTIDE SEQUENCE [LARGE SCALE GENOMIC DNA]</scope>
</reference>
<evidence type="ECO:0000313" key="2">
    <source>
        <dbReference type="Proteomes" id="UP001057402"/>
    </source>
</evidence>
<keyword evidence="2" id="KW-1185">Reference proteome</keyword>
<dbReference type="Proteomes" id="UP001057402">
    <property type="component" value="Chromosome 6"/>
</dbReference>
<accession>A0ACB9QD29</accession>